<dbReference type="Proteomes" id="UP001239909">
    <property type="component" value="Unassembled WGS sequence"/>
</dbReference>
<keyword evidence="3" id="KW-1185">Reference proteome</keyword>
<feature type="compositionally biased region" description="Basic residues" evidence="1">
    <location>
        <begin position="17"/>
        <end position="35"/>
    </location>
</feature>
<comment type="caution">
    <text evidence="2">The sequence shown here is derived from an EMBL/GenBank/DDBJ whole genome shotgun (WGS) entry which is preliminary data.</text>
</comment>
<evidence type="ECO:0000256" key="1">
    <source>
        <dbReference type="SAM" id="MobiDB-lite"/>
    </source>
</evidence>
<reference evidence="2 3" key="1">
    <citation type="submission" date="2023-04" db="EMBL/GenBank/DDBJ databases">
        <title>Marinoamorphus aggregata gen. nov., sp. Nov., isolate from tissue of brittle star Ophioplocus japonicus.</title>
        <authorList>
            <person name="Kawano K."/>
            <person name="Sawayama S."/>
            <person name="Nakagawa S."/>
        </authorList>
    </citation>
    <scope>NUCLEOTIDE SEQUENCE [LARGE SCALE GENOMIC DNA]</scope>
    <source>
        <strain evidence="2 3">NKW23</strain>
    </source>
</reference>
<protein>
    <submittedName>
        <fullName evidence="2">Uncharacterized protein</fullName>
    </submittedName>
</protein>
<organism evidence="2 3">
    <name type="scientific">Paralimibaculum aggregatum</name>
    <dbReference type="NCBI Taxonomy" id="3036245"/>
    <lineage>
        <taxon>Bacteria</taxon>
        <taxon>Pseudomonadati</taxon>
        <taxon>Pseudomonadota</taxon>
        <taxon>Alphaproteobacteria</taxon>
        <taxon>Rhodobacterales</taxon>
        <taxon>Paracoccaceae</taxon>
        <taxon>Paralimibaculum</taxon>
    </lineage>
</organism>
<accession>A0ABQ6LGK2</accession>
<evidence type="ECO:0000313" key="3">
    <source>
        <dbReference type="Proteomes" id="UP001239909"/>
    </source>
</evidence>
<sequence>MPTAPGGALGSGTSKTRLNRRHGRQRGTRQARHPRSGADAGIGLGQYAGTDHLLGGPRRKDALHTLALQSEAGAPANLSGQRLALVARCEGGRRAGRVVLVRAAGVVVGSIGSQIVFLHVQTSS</sequence>
<feature type="region of interest" description="Disordered" evidence="1">
    <location>
        <begin position="1"/>
        <end position="44"/>
    </location>
</feature>
<evidence type="ECO:0000313" key="2">
    <source>
        <dbReference type="EMBL" id="GMG82443.1"/>
    </source>
</evidence>
<proteinExistence type="predicted"/>
<name>A0ABQ6LGK2_9RHOB</name>
<dbReference type="EMBL" id="BSYI01000010">
    <property type="protein sequence ID" value="GMG82443.1"/>
    <property type="molecule type" value="Genomic_DNA"/>
</dbReference>
<gene>
    <name evidence="2" type="ORF">LNKW23_16560</name>
</gene>